<sequence length="68" mass="7593">MNMKGPCHVYPFVSFPYINSVSPPRLVYPPGRGKTMVSDIKFTCGHGTDDTQKFGEVTEAQITKENNK</sequence>
<dbReference type="Proteomes" id="UP000026915">
    <property type="component" value="Chromosome 1"/>
</dbReference>
<organism evidence="1 2">
    <name type="scientific">Theobroma cacao</name>
    <name type="common">Cacao</name>
    <name type="synonym">Cocoa</name>
    <dbReference type="NCBI Taxonomy" id="3641"/>
    <lineage>
        <taxon>Eukaryota</taxon>
        <taxon>Viridiplantae</taxon>
        <taxon>Streptophyta</taxon>
        <taxon>Embryophyta</taxon>
        <taxon>Tracheophyta</taxon>
        <taxon>Spermatophyta</taxon>
        <taxon>Magnoliopsida</taxon>
        <taxon>eudicotyledons</taxon>
        <taxon>Gunneridae</taxon>
        <taxon>Pentapetalae</taxon>
        <taxon>rosids</taxon>
        <taxon>malvids</taxon>
        <taxon>Malvales</taxon>
        <taxon>Malvaceae</taxon>
        <taxon>Byttnerioideae</taxon>
        <taxon>Theobroma</taxon>
    </lineage>
</organism>
<protein>
    <submittedName>
        <fullName evidence="1">Uncharacterized protein</fullName>
    </submittedName>
</protein>
<dbReference type="EMBL" id="CM001879">
    <property type="protein sequence ID" value="EOX91817.1"/>
    <property type="molecule type" value="Genomic_DNA"/>
</dbReference>
<dbReference type="HOGENOM" id="CLU_2799083_0_0_1"/>
<evidence type="ECO:0000313" key="2">
    <source>
        <dbReference type="Proteomes" id="UP000026915"/>
    </source>
</evidence>
<keyword evidence="2" id="KW-1185">Reference proteome</keyword>
<accession>A0A061DHX9</accession>
<dbReference type="AlphaFoldDB" id="A0A061DHX9"/>
<name>A0A061DHX9_THECC</name>
<dbReference type="InParanoid" id="A0A061DHX9"/>
<dbReference type="Gramene" id="EOX91817">
    <property type="protein sequence ID" value="EOX91817"/>
    <property type="gene ID" value="TCM_000889"/>
</dbReference>
<evidence type="ECO:0000313" key="1">
    <source>
        <dbReference type="EMBL" id="EOX91817.1"/>
    </source>
</evidence>
<proteinExistence type="predicted"/>
<gene>
    <name evidence="1" type="ORF">TCM_000889</name>
</gene>
<reference evidence="1 2" key="1">
    <citation type="journal article" date="2013" name="Genome Biol.">
        <title>The genome sequence of the most widely cultivated cacao type and its use to identify candidate genes regulating pod color.</title>
        <authorList>
            <person name="Motamayor J.C."/>
            <person name="Mockaitis K."/>
            <person name="Schmutz J."/>
            <person name="Haiminen N."/>
            <person name="Iii D.L."/>
            <person name="Cornejo O."/>
            <person name="Findley S.D."/>
            <person name="Zheng P."/>
            <person name="Utro F."/>
            <person name="Royaert S."/>
            <person name="Saski C."/>
            <person name="Jenkins J."/>
            <person name="Podicheti R."/>
            <person name="Zhao M."/>
            <person name="Scheffler B.E."/>
            <person name="Stack J.C."/>
            <person name="Feltus F.A."/>
            <person name="Mustiga G.M."/>
            <person name="Amores F."/>
            <person name="Phillips W."/>
            <person name="Marelli J.P."/>
            <person name="May G.D."/>
            <person name="Shapiro H."/>
            <person name="Ma J."/>
            <person name="Bustamante C.D."/>
            <person name="Schnell R.J."/>
            <person name="Main D."/>
            <person name="Gilbert D."/>
            <person name="Parida L."/>
            <person name="Kuhn D.N."/>
        </authorList>
    </citation>
    <scope>NUCLEOTIDE SEQUENCE [LARGE SCALE GENOMIC DNA]</scope>
    <source>
        <strain evidence="2">cv. Matina 1-6</strain>
    </source>
</reference>